<sequence length="40" mass="4222">MTIGAGLTVAGTAEDLLTVGLMLLLLGAMDFGRVGRRHFF</sequence>
<dbReference type="Proteomes" id="UP000004245">
    <property type="component" value="Unassembled WGS sequence"/>
</dbReference>
<dbReference type="RefSeq" id="WP_005516505.1">
    <property type="nucleotide sequence ID" value="NZ_CM001149.1"/>
</dbReference>
<name>E9T7Z8_RHOHA</name>
<evidence type="ECO:0000313" key="3">
    <source>
        <dbReference type="Proteomes" id="UP000004245"/>
    </source>
</evidence>
<gene>
    <name evidence="2" type="ORF">HMPREF0724_14904</name>
</gene>
<evidence type="ECO:0000313" key="2">
    <source>
        <dbReference type="EMBL" id="EGD21402.1"/>
    </source>
</evidence>
<keyword evidence="3" id="KW-1185">Reference proteome</keyword>
<accession>E9T7Z8</accession>
<evidence type="ECO:0000256" key="1">
    <source>
        <dbReference type="SAM" id="Phobius"/>
    </source>
</evidence>
<feature type="transmembrane region" description="Helical" evidence="1">
    <location>
        <begin position="16"/>
        <end position="34"/>
    </location>
</feature>
<dbReference type="AlphaFoldDB" id="E9T7Z8"/>
<proteinExistence type="predicted"/>
<keyword evidence="1" id="KW-1133">Transmembrane helix</keyword>
<reference evidence="2" key="1">
    <citation type="submission" date="2011-01" db="EMBL/GenBank/DDBJ databases">
        <authorList>
            <person name="Muzny D."/>
            <person name="Qin X."/>
            <person name="Buhay C."/>
            <person name="Dugan-Rocha S."/>
            <person name="Ding Y."/>
            <person name="Chen G."/>
            <person name="Hawes A."/>
            <person name="Holder M."/>
            <person name="Jhangiani S."/>
            <person name="Johnson A."/>
            <person name="Khan Z."/>
            <person name="Li Z."/>
            <person name="Liu W."/>
            <person name="Liu X."/>
            <person name="Perez L."/>
            <person name="Shen H."/>
            <person name="Wang Q."/>
            <person name="Watt J."/>
            <person name="Xi L."/>
            <person name="Xin Y."/>
            <person name="Zhou J."/>
            <person name="Deng J."/>
            <person name="Jiang H."/>
            <person name="Liu Y."/>
            <person name="Qu J."/>
            <person name="Song X.-Z."/>
            <person name="Zhang L."/>
            <person name="Villasana D."/>
            <person name="Johnson A."/>
            <person name="Liu J."/>
            <person name="Liyanage D."/>
            <person name="Lorensuhewa L."/>
            <person name="Robinson T."/>
            <person name="Song A."/>
            <person name="Song B.-B."/>
            <person name="Dinh H."/>
            <person name="Thornton R."/>
            <person name="Coyle M."/>
            <person name="Francisco L."/>
            <person name="Jackson L."/>
            <person name="Javaid M."/>
            <person name="Korchina V."/>
            <person name="Kovar C."/>
            <person name="Mata R."/>
            <person name="Mathew T."/>
            <person name="Ngo R."/>
            <person name="Nguyen L."/>
            <person name="Nguyen N."/>
            <person name="Okwuonu G."/>
            <person name="Ongeri F."/>
            <person name="Pham C."/>
            <person name="Simmons D."/>
            <person name="Wilczek-Boney K."/>
            <person name="Hale W."/>
            <person name="Jakkamsetti A."/>
            <person name="Pham P."/>
            <person name="Ruth R."/>
            <person name="San Lucas F."/>
            <person name="Warren J."/>
            <person name="Zhang J."/>
            <person name="Zhao Z."/>
            <person name="Zhou C."/>
            <person name="Zhu D."/>
            <person name="Lee S."/>
            <person name="Bess C."/>
            <person name="Blankenburg K."/>
            <person name="Forbes L."/>
            <person name="Fu Q."/>
            <person name="Gubbala S."/>
            <person name="Hirani K."/>
            <person name="Jayaseelan J.C."/>
            <person name="Lara F."/>
            <person name="Munidasa M."/>
            <person name="Palculict T."/>
            <person name="Patil S."/>
            <person name="Pu L.-L."/>
            <person name="Saada N."/>
            <person name="Tang L."/>
            <person name="Weissenberger G."/>
            <person name="Zhu Y."/>
            <person name="Hemphill L."/>
            <person name="Shang Y."/>
            <person name="Youmans B."/>
            <person name="Ayvaz T."/>
            <person name="Ross M."/>
            <person name="Santibanez J."/>
            <person name="Aqrawi P."/>
            <person name="Gross S."/>
            <person name="Joshi V."/>
            <person name="Fowler G."/>
            <person name="Nazareth L."/>
            <person name="Reid J."/>
            <person name="Worley K."/>
            <person name="Petrosino J."/>
            <person name="Highlander S."/>
            <person name="Gibbs R."/>
        </authorList>
    </citation>
    <scope>NUCLEOTIDE SEQUENCE [LARGE SCALE GENOMIC DNA]</scope>
    <source>
        <strain evidence="2">ATCC 33707</strain>
    </source>
</reference>
<dbReference type="EMBL" id="ADNW02000033">
    <property type="protein sequence ID" value="EGD21402.1"/>
    <property type="molecule type" value="Genomic_DNA"/>
</dbReference>
<keyword evidence="1" id="KW-0472">Membrane</keyword>
<protein>
    <submittedName>
        <fullName evidence="2">Uncharacterized protein</fullName>
    </submittedName>
</protein>
<organism evidence="2 3">
    <name type="scientific">Prescottella equi ATCC 33707</name>
    <dbReference type="NCBI Taxonomy" id="525370"/>
    <lineage>
        <taxon>Bacteria</taxon>
        <taxon>Bacillati</taxon>
        <taxon>Actinomycetota</taxon>
        <taxon>Actinomycetes</taxon>
        <taxon>Mycobacteriales</taxon>
        <taxon>Nocardiaceae</taxon>
        <taxon>Prescottella</taxon>
    </lineage>
</organism>
<comment type="caution">
    <text evidence="2">The sequence shown here is derived from an EMBL/GenBank/DDBJ whole genome shotgun (WGS) entry which is preliminary data.</text>
</comment>
<keyword evidence="1" id="KW-0812">Transmembrane</keyword>
<dbReference type="HOGENOM" id="CLU_3295611_0_0_11"/>